<dbReference type="AlphaFoldDB" id="A0A6C0C4N9"/>
<reference evidence="6" key="1">
    <citation type="journal article" date="2020" name="Nature">
        <title>Giant virus diversity and host interactions through global metagenomics.</title>
        <authorList>
            <person name="Schulz F."/>
            <person name="Roux S."/>
            <person name="Paez-Espino D."/>
            <person name="Jungbluth S."/>
            <person name="Walsh D.A."/>
            <person name="Denef V.J."/>
            <person name="McMahon K.D."/>
            <person name="Konstantinidis K.T."/>
            <person name="Eloe-Fadrosh E.A."/>
            <person name="Kyrpides N.C."/>
            <person name="Woyke T."/>
        </authorList>
    </citation>
    <scope>NUCLEOTIDE SEQUENCE</scope>
    <source>
        <strain evidence="6">GVMAG-M-3300020185-18</strain>
    </source>
</reference>
<dbReference type="InterPro" id="IPR018108">
    <property type="entry name" value="MCP_transmembrane"/>
</dbReference>
<dbReference type="InterPro" id="IPR023395">
    <property type="entry name" value="MCP_dom_sf"/>
</dbReference>
<dbReference type="Gene3D" id="1.50.40.10">
    <property type="entry name" value="Mitochondrial carrier domain"/>
    <property type="match status" value="1"/>
</dbReference>
<name>A0A6C0C4N9_9ZZZZ</name>
<evidence type="ECO:0008006" key="7">
    <source>
        <dbReference type="Google" id="ProtNLM"/>
    </source>
</evidence>
<dbReference type="GO" id="GO:0055085">
    <property type="term" value="P:transmembrane transport"/>
    <property type="evidence" value="ECO:0007669"/>
    <property type="project" value="InterPro"/>
</dbReference>
<comment type="subcellular location">
    <subcellularLocation>
        <location evidence="1">Membrane</location>
        <topology evidence="1">Multi-pass membrane protein</topology>
    </subcellularLocation>
</comment>
<keyword evidence="4" id="KW-0677">Repeat</keyword>
<evidence type="ECO:0000256" key="3">
    <source>
        <dbReference type="ARBA" id="ARBA00022692"/>
    </source>
</evidence>
<keyword evidence="5" id="KW-0472">Membrane</keyword>
<evidence type="ECO:0000256" key="4">
    <source>
        <dbReference type="ARBA" id="ARBA00022737"/>
    </source>
</evidence>
<dbReference type="GO" id="GO:0016020">
    <property type="term" value="C:membrane"/>
    <property type="evidence" value="ECO:0007669"/>
    <property type="project" value="UniProtKB-SubCell"/>
</dbReference>
<dbReference type="PROSITE" id="PS50920">
    <property type="entry name" value="SOLCAR"/>
    <property type="match status" value="2"/>
</dbReference>
<dbReference type="Pfam" id="PF00153">
    <property type="entry name" value="Mito_carr"/>
    <property type="match status" value="3"/>
</dbReference>
<dbReference type="SUPFAM" id="SSF103506">
    <property type="entry name" value="Mitochondrial carrier"/>
    <property type="match status" value="1"/>
</dbReference>
<evidence type="ECO:0000256" key="1">
    <source>
        <dbReference type="ARBA" id="ARBA00004141"/>
    </source>
</evidence>
<dbReference type="EMBL" id="MN739322">
    <property type="protein sequence ID" value="QHS98739.1"/>
    <property type="molecule type" value="Genomic_DNA"/>
</dbReference>
<organism evidence="6">
    <name type="scientific">viral metagenome</name>
    <dbReference type="NCBI Taxonomy" id="1070528"/>
    <lineage>
        <taxon>unclassified sequences</taxon>
        <taxon>metagenomes</taxon>
        <taxon>organismal metagenomes</taxon>
    </lineage>
</organism>
<dbReference type="PANTHER" id="PTHR24089">
    <property type="entry name" value="SOLUTE CARRIER FAMILY 25"/>
    <property type="match status" value="1"/>
</dbReference>
<keyword evidence="2" id="KW-0813">Transport</keyword>
<evidence type="ECO:0000256" key="5">
    <source>
        <dbReference type="ARBA" id="ARBA00023136"/>
    </source>
</evidence>
<evidence type="ECO:0000256" key="2">
    <source>
        <dbReference type="ARBA" id="ARBA00022448"/>
    </source>
</evidence>
<evidence type="ECO:0000313" key="6">
    <source>
        <dbReference type="EMBL" id="QHS98739.1"/>
    </source>
</evidence>
<dbReference type="InterPro" id="IPR002067">
    <property type="entry name" value="MCP"/>
</dbReference>
<protein>
    <recommendedName>
        <fullName evidence="7">Mitochondrial carrier protein</fullName>
    </recommendedName>
</protein>
<proteinExistence type="predicted"/>
<dbReference type="PRINTS" id="PR00926">
    <property type="entry name" value="MITOCARRIER"/>
</dbReference>
<accession>A0A6C0C4N9</accession>
<sequence length="255" mass="28803">MNDSLANFAMAGASMAVAKTVGGPLELWRVQRQQSFIPNSTLKGVLKKESIRHLWKGNGVNIIKGVPQYALNYAIFKTINEEIENKYISGILSGAISMGFIYPLETTKTYLSLQTNKNKYKGIYDCLKLTPNRNLYRGISMGLLEAGGFSGLLFPFQSILSENYPNLAPINGGLASIGALCITYPIDLMKRRLQLQNFDKSVPIYRNNRDIIKKIKMQEGVRGFYKGIHANFVKSFFQWSIHFYILETLNKLIKK</sequence>
<keyword evidence="3" id="KW-0812">Transmembrane</keyword>